<accession>A0A8E2AQH4</accession>
<feature type="compositionally biased region" description="Acidic residues" evidence="1">
    <location>
        <begin position="174"/>
        <end position="185"/>
    </location>
</feature>
<proteinExistence type="predicted"/>
<feature type="region of interest" description="Disordered" evidence="1">
    <location>
        <begin position="114"/>
        <end position="229"/>
    </location>
</feature>
<reference evidence="2 3" key="1">
    <citation type="submission" date="2016-07" db="EMBL/GenBank/DDBJ databases">
        <title>Draft genome of the white-rot fungus Obba rivulosa 3A-2.</title>
        <authorList>
            <consortium name="DOE Joint Genome Institute"/>
            <person name="Miettinen O."/>
            <person name="Riley R."/>
            <person name="Acob R."/>
            <person name="Barry K."/>
            <person name="Cullen D."/>
            <person name="De Vries R."/>
            <person name="Hainaut M."/>
            <person name="Hatakka A."/>
            <person name="Henrissat B."/>
            <person name="Hilden K."/>
            <person name="Kuo R."/>
            <person name="Labutti K."/>
            <person name="Lipzen A."/>
            <person name="Makela M.R."/>
            <person name="Sandor L."/>
            <person name="Spatafora J.W."/>
            <person name="Grigoriev I.V."/>
            <person name="Hibbett D.S."/>
        </authorList>
    </citation>
    <scope>NUCLEOTIDE SEQUENCE [LARGE SCALE GENOMIC DNA]</scope>
    <source>
        <strain evidence="2 3">3A-2</strain>
    </source>
</reference>
<sequence>VGTQCSWVNIPRELHKYNLVIENWPEGVPWPGEPGYDRKKGIAVLKDGQRECLVQALNHPTDPLKCTPNHEYNHSGKGNRDYLAIIGAAPKVTSKHACGLRIFWSTSARAPWADQKGLPRQTTADSGTSPFQPAAVDERGATTSSSPPPLRRIRKRVVPAVESEDDKSGRATEDVEEDELVDSEPEPPKAKRVRIDMPPTPPKPAPSRTTRSQAKAPANISMNVASPAPDKMRLVPAAQAPLPDVGHTDSSSDSVQFISGPLGFTEAALKTQPQRQPSSDVEFIETGAPWPRLAPGRPVKGADVEFLETAPPLPRMLAPRKPASKEQRVKAHAVIKQRWQSRTTDVHAASTSQCSQKPVAPTSQRTQEPRMPMQPGKMTDSEAQLQSIFVPQRRTPKRGRDELPEPSPMSGRPTQGRLVPYIDVPPPPHLAIRLGATPKKPKPASKPQSKPVVIIPVSSDDISGARMQGEMNVGGVRGHQGADTGKPQKTEHPQKKVRTQASVPVEDPDEDGQRSVSVAKAEYITQQAELRRIHALGRPERMAQRRAAKASAKKAATSTVAPSAASTAPIAPPAPVAPSAPVAPPAPIARPAPVVPPPAPVAPAPIVPQLVPAGGPAINIGGLQLPQEFVAAALQAYLQQLGQPPPAGQ</sequence>
<dbReference type="EMBL" id="KV722525">
    <property type="protein sequence ID" value="OCH86510.1"/>
    <property type="molecule type" value="Genomic_DNA"/>
</dbReference>
<organism evidence="2 3">
    <name type="scientific">Obba rivulosa</name>
    <dbReference type="NCBI Taxonomy" id="1052685"/>
    <lineage>
        <taxon>Eukaryota</taxon>
        <taxon>Fungi</taxon>
        <taxon>Dikarya</taxon>
        <taxon>Basidiomycota</taxon>
        <taxon>Agaricomycotina</taxon>
        <taxon>Agaricomycetes</taxon>
        <taxon>Polyporales</taxon>
        <taxon>Gelatoporiaceae</taxon>
        <taxon>Obba</taxon>
    </lineage>
</organism>
<feature type="region of interest" description="Disordered" evidence="1">
    <location>
        <begin position="313"/>
        <end position="455"/>
    </location>
</feature>
<keyword evidence="3" id="KW-1185">Reference proteome</keyword>
<feature type="compositionally biased region" description="Pro residues" evidence="1">
    <location>
        <begin position="570"/>
        <end position="599"/>
    </location>
</feature>
<feature type="compositionally biased region" description="Basic and acidic residues" evidence="1">
    <location>
        <begin position="186"/>
        <end position="195"/>
    </location>
</feature>
<protein>
    <submittedName>
        <fullName evidence="2">Uncharacterized protein</fullName>
    </submittedName>
</protein>
<evidence type="ECO:0000313" key="2">
    <source>
        <dbReference type="EMBL" id="OCH86510.1"/>
    </source>
</evidence>
<evidence type="ECO:0000256" key="1">
    <source>
        <dbReference type="SAM" id="MobiDB-lite"/>
    </source>
</evidence>
<feature type="compositionally biased region" description="Basic and acidic residues" evidence="1">
    <location>
        <begin position="529"/>
        <end position="543"/>
    </location>
</feature>
<name>A0A8E2AQH4_9APHY</name>
<evidence type="ECO:0000313" key="3">
    <source>
        <dbReference type="Proteomes" id="UP000250043"/>
    </source>
</evidence>
<gene>
    <name evidence="2" type="ORF">OBBRIDRAFT_838126</name>
</gene>
<feature type="compositionally biased region" description="Polar residues" evidence="1">
    <location>
        <begin position="120"/>
        <end position="131"/>
    </location>
</feature>
<dbReference type="Proteomes" id="UP000250043">
    <property type="component" value="Unassembled WGS sequence"/>
</dbReference>
<feature type="compositionally biased region" description="Polar residues" evidence="1">
    <location>
        <begin position="338"/>
        <end position="366"/>
    </location>
</feature>
<dbReference type="OrthoDB" id="2758439at2759"/>
<feature type="region of interest" description="Disordered" evidence="1">
    <location>
        <begin position="469"/>
        <end position="599"/>
    </location>
</feature>
<feature type="compositionally biased region" description="Low complexity" evidence="1">
    <location>
        <begin position="553"/>
        <end position="569"/>
    </location>
</feature>
<dbReference type="AlphaFoldDB" id="A0A8E2AQH4"/>
<feature type="non-terminal residue" evidence="2">
    <location>
        <position position="649"/>
    </location>
</feature>